<evidence type="ECO:0000256" key="1">
    <source>
        <dbReference type="ARBA" id="ARBA00022729"/>
    </source>
</evidence>
<dbReference type="SUPFAM" id="SSF51735">
    <property type="entry name" value="NAD(P)-binding Rossmann-fold domains"/>
    <property type="match status" value="1"/>
</dbReference>
<comment type="caution">
    <text evidence="4">The sequence shown here is derived from an EMBL/GenBank/DDBJ whole genome shotgun (WGS) entry which is preliminary data.</text>
</comment>
<keyword evidence="1" id="KW-0732">Signal</keyword>
<evidence type="ECO:0000259" key="2">
    <source>
        <dbReference type="Pfam" id="PF01408"/>
    </source>
</evidence>
<keyword evidence="5" id="KW-1185">Reference proteome</keyword>
<reference evidence="4 5" key="1">
    <citation type="submission" date="2018-09" db="EMBL/GenBank/DDBJ databases">
        <title>Phylogeny of the Shewanellaceae, and recommendation for two new genera, Pseudoshewanella and Parashewanella.</title>
        <authorList>
            <person name="Wang G."/>
        </authorList>
    </citation>
    <scope>NUCLEOTIDE SEQUENCE [LARGE SCALE GENOMIC DNA]</scope>
    <source>
        <strain evidence="4 5">KCTC 22492</strain>
    </source>
</reference>
<dbReference type="EMBL" id="QYYH01000022">
    <property type="protein sequence ID" value="RJY18443.1"/>
    <property type="molecule type" value="Genomic_DNA"/>
</dbReference>
<dbReference type="InterPro" id="IPR000683">
    <property type="entry name" value="Gfo/Idh/MocA-like_OxRdtase_N"/>
</dbReference>
<organism evidence="4 5">
    <name type="scientific">Parashewanella spongiae</name>
    <dbReference type="NCBI Taxonomy" id="342950"/>
    <lineage>
        <taxon>Bacteria</taxon>
        <taxon>Pseudomonadati</taxon>
        <taxon>Pseudomonadota</taxon>
        <taxon>Gammaproteobacteria</taxon>
        <taxon>Alteromonadales</taxon>
        <taxon>Shewanellaceae</taxon>
        <taxon>Parashewanella</taxon>
    </lineage>
</organism>
<evidence type="ECO:0000313" key="4">
    <source>
        <dbReference type="EMBL" id="RJY18443.1"/>
    </source>
</evidence>
<proteinExistence type="predicted"/>
<dbReference type="AlphaFoldDB" id="A0A3A6ULA5"/>
<dbReference type="Gene3D" id="3.40.50.720">
    <property type="entry name" value="NAD(P)-binding Rossmann-like Domain"/>
    <property type="match status" value="1"/>
</dbReference>
<sequence length="379" mass="42739">MRVGLCGLGDRLSYVAKVMSDLIPGFEIISYADPTPSKLDYMLERKIEMRGYHCLESMLETETLDFLMIGSPNHLHLEQIKLGLKNGLKIFTEKPVVITESETFELLDLIKQYDAADDILVGMVLRYSPLYKDLIASKQNGDLGELVSIEASEHIAPEHGAFFMRDWRRNPAMSGGFMLEKCCHDIDLYQGVVGCRPKRIASFGGRKTFTADNSAQEHLSIYHERKSRWGGTNTVFNDGQLIDNQVAIIEYQDGTNLCFHTNLNVPDEYRHFCVVGTNGMAEGDFVRAHFKVHDAKTSALIKDITYQHDDTISMHYGAEEQMAADWIDHFENGTPLPVSIINALEAGLTAIKIDEARTQNSIIDLTELWERFDSYGLSV</sequence>
<dbReference type="InterPro" id="IPR004104">
    <property type="entry name" value="Gfo/Idh/MocA-like_OxRdtase_C"/>
</dbReference>
<gene>
    <name evidence="4" type="ORF">D5R81_05255</name>
</gene>
<feature type="domain" description="Gfo/Idh/MocA-like oxidoreductase N-terminal" evidence="2">
    <location>
        <begin position="1"/>
        <end position="113"/>
    </location>
</feature>
<dbReference type="InterPro" id="IPR051450">
    <property type="entry name" value="Gfo/Idh/MocA_Oxidoreductases"/>
</dbReference>
<dbReference type="Pfam" id="PF01408">
    <property type="entry name" value="GFO_IDH_MocA"/>
    <property type="match status" value="1"/>
</dbReference>
<feature type="domain" description="Gfo/Idh/MocA-like oxidoreductase C-terminal" evidence="3">
    <location>
        <begin position="140"/>
        <end position="348"/>
    </location>
</feature>
<dbReference type="OrthoDB" id="9801953at2"/>
<dbReference type="SUPFAM" id="SSF55347">
    <property type="entry name" value="Glyceraldehyde-3-phosphate dehydrogenase-like, C-terminal domain"/>
    <property type="match status" value="1"/>
</dbReference>
<accession>A0A3A6ULA5</accession>
<dbReference type="Pfam" id="PF02894">
    <property type="entry name" value="GFO_IDH_MocA_C"/>
    <property type="match status" value="1"/>
</dbReference>
<evidence type="ECO:0000259" key="3">
    <source>
        <dbReference type="Pfam" id="PF02894"/>
    </source>
</evidence>
<dbReference type="PANTHER" id="PTHR43377">
    <property type="entry name" value="BILIVERDIN REDUCTASE A"/>
    <property type="match status" value="1"/>
</dbReference>
<protein>
    <submittedName>
        <fullName evidence="4">Gfo/Idh/MocA family oxidoreductase</fullName>
    </submittedName>
</protein>
<dbReference type="GO" id="GO:0000166">
    <property type="term" value="F:nucleotide binding"/>
    <property type="evidence" value="ECO:0007669"/>
    <property type="project" value="InterPro"/>
</dbReference>
<dbReference type="Proteomes" id="UP000273022">
    <property type="component" value="Unassembled WGS sequence"/>
</dbReference>
<dbReference type="Gene3D" id="3.30.360.10">
    <property type="entry name" value="Dihydrodipicolinate Reductase, domain 2"/>
    <property type="match status" value="1"/>
</dbReference>
<dbReference type="PANTHER" id="PTHR43377:SF2">
    <property type="entry name" value="BINDING ROSSMANN FOLD OXIDOREDUCTASE, PUTATIVE (AFU_ORTHOLOGUE AFUA_4G00560)-RELATED"/>
    <property type="match status" value="1"/>
</dbReference>
<dbReference type="RefSeq" id="WP_121852603.1">
    <property type="nucleotide sequence ID" value="NZ_CP037952.1"/>
</dbReference>
<dbReference type="InterPro" id="IPR036291">
    <property type="entry name" value="NAD(P)-bd_dom_sf"/>
</dbReference>
<name>A0A3A6ULA5_9GAMM</name>
<evidence type="ECO:0000313" key="5">
    <source>
        <dbReference type="Proteomes" id="UP000273022"/>
    </source>
</evidence>